<evidence type="ECO:0000313" key="8">
    <source>
        <dbReference type="Proteomes" id="UP001150941"/>
    </source>
</evidence>
<dbReference type="GeneID" id="83202272"/>
<evidence type="ECO:0000256" key="1">
    <source>
        <dbReference type="ARBA" id="ARBA00023015"/>
    </source>
</evidence>
<evidence type="ECO:0000256" key="4">
    <source>
        <dbReference type="ARBA" id="ARBA00023242"/>
    </source>
</evidence>
<dbReference type="CDD" id="cd00067">
    <property type="entry name" value="GAL4"/>
    <property type="match status" value="1"/>
</dbReference>
<dbReference type="GO" id="GO:0008270">
    <property type="term" value="F:zinc ion binding"/>
    <property type="evidence" value="ECO:0007669"/>
    <property type="project" value="InterPro"/>
</dbReference>
<dbReference type="CDD" id="cd12148">
    <property type="entry name" value="fungal_TF_MHR"/>
    <property type="match status" value="1"/>
</dbReference>
<accession>A0A9W9TNF3</accession>
<evidence type="ECO:0000259" key="6">
    <source>
        <dbReference type="PROSITE" id="PS50048"/>
    </source>
</evidence>
<dbReference type="InterPro" id="IPR053181">
    <property type="entry name" value="EcdB-like_regulator"/>
</dbReference>
<feature type="compositionally biased region" description="Polar residues" evidence="5">
    <location>
        <begin position="129"/>
        <end position="146"/>
    </location>
</feature>
<feature type="compositionally biased region" description="Low complexity" evidence="5">
    <location>
        <begin position="852"/>
        <end position="870"/>
    </location>
</feature>
<gene>
    <name evidence="7" type="ORF">N7468_005673</name>
</gene>
<feature type="compositionally biased region" description="Pro residues" evidence="5">
    <location>
        <begin position="41"/>
        <end position="56"/>
    </location>
</feature>
<reference evidence="7" key="2">
    <citation type="journal article" date="2023" name="IMA Fungus">
        <title>Comparative genomic study of the Penicillium genus elucidates a diverse pangenome and 15 lateral gene transfer events.</title>
        <authorList>
            <person name="Petersen C."/>
            <person name="Sorensen T."/>
            <person name="Nielsen M.R."/>
            <person name="Sondergaard T.E."/>
            <person name="Sorensen J.L."/>
            <person name="Fitzpatrick D.A."/>
            <person name="Frisvad J.C."/>
            <person name="Nielsen K.L."/>
        </authorList>
    </citation>
    <scope>NUCLEOTIDE SEQUENCE</scope>
    <source>
        <strain evidence="7">IBT 19713</strain>
    </source>
</reference>
<feature type="domain" description="Zn(2)-C6 fungal-type" evidence="6">
    <location>
        <begin position="189"/>
        <end position="219"/>
    </location>
</feature>
<dbReference type="Gene3D" id="4.10.240.10">
    <property type="entry name" value="Zn(2)-C6 fungal-type DNA-binding domain"/>
    <property type="match status" value="1"/>
</dbReference>
<dbReference type="EMBL" id="JAPQKS010000004">
    <property type="protein sequence ID" value="KAJ5232717.1"/>
    <property type="molecule type" value="Genomic_DNA"/>
</dbReference>
<keyword evidence="1" id="KW-0805">Transcription regulation</keyword>
<dbReference type="GO" id="GO:0000981">
    <property type="term" value="F:DNA-binding transcription factor activity, RNA polymerase II-specific"/>
    <property type="evidence" value="ECO:0007669"/>
    <property type="project" value="InterPro"/>
</dbReference>
<evidence type="ECO:0000256" key="3">
    <source>
        <dbReference type="ARBA" id="ARBA00023163"/>
    </source>
</evidence>
<dbReference type="PROSITE" id="PS50048">
    <property type="entry name" value="ZN2_CY6_FUNGAL_2"/>
    <property type="match status" value="1"/>
</dbReference>
<feature type="compositionally biased region" description="Polar residues" evidence="5">
    <location>
        <begin position="576"/>
        <end position="599"/>
    </location>
</feature>
<organism evidence="7 8">
    <name type="scientific">Penicillium chermesinum</name>
    <dbReference type="NCBI Taxonomy" id="63820"/>
    <lineage>
        <taxon>Eukaryota</taxon>
        <taxon>Fungi</taxon>
        <taxon>Dikarya</taxon>
        <taxon>Ascomycota</taxon>
        <taxon>Pezizomycotina</taxon>
        <taxon>Eurotiomycetes</taxon>
        <taxon>Eurotiomycetidae</taxon>
        <taxon>Eurotiales</taxon>
        <taxon>Aspergillaceae</taxon>
        <taxon>Penicillium</taxon>
    </lineage>
</organism>
<keyword evidence="4" id="KW-0539">Nucleus</keyword>
<dbReference type="SUPFAM" id="SSF57701">
    <property type="entry name" value="Zn2/Cys6 DNA-binding domain"/>
    <property type="match status" value="1"/>
</dbReference>
<feature type="compositionally biased region" description="Pro residues" evidence="5">
    <location>
        <begin position="1"/>
        <end position="11"/>
    </location>
</feature>
<dbReference type="RefSeq" id="XP_058330709.1">
    <property type="nucleotide sequence ID" value="XM_058474969.1"/>
</dbReference>
<protein>
    <recommendedName>
        <fullName evidence="6">Zn(2)-C6 fungal-type domain-containing protein</fullName>
    </recommendedName>
</protein>
<keyword evidence="8" id="KW-1185">Reference proteome</keyword>
<reference evidence="7" key="1">
    <citation type="submission" date="2022-11" db="EMBL/GenBank/DDBJ databases">
        <authorList>
            <person name="Petersen C."/>
        </authorList>
    </citation>
    <scope>NUCLEOTIDE SEQUENCE</scope>
    <source>
        <strain evidence="7">IBT 19713</strain>
    </source>
</reference>
<dbReference type="InterPro" id="IPR036864">
    <property type="entry name" value="Zn2-C6_fun-type_DNA-bd_sf"/>
</dbReference>
<proteinExistence type="predicted"/>
<evidence type="ECO:0000313" key="7">
    <source>
        <dbReference type="EMBL" id="KAJ5232717.1"/>
    </source>
</evidence>
<name>A0A9W9TNF3_9EURO</name>
<comment type="caution">
    <text evidence="7">The sequence shown here is derived from an EMBL/GenBank/DDBJ whole genome shotgun (WGS) entry which is preliminary data.</text>
</comment>
<dbReference type="OrthoDB" id="5244761at2759"/>
<feature type="region of interest" description="Disordered" evidence="5">
    <location>
        <begin position="1"/>
        <end position="166"/>
    </location>
</feature>
<evidence type="ECO:0000256" key="2">
    <source>
        <dbReference type="ARBA" id="ARBA00023125"/>
    </source>
</evidence>
<keyword evidence="2" id="KW-0238">DNA-binding</keyword>
<evidence type="ECO:0000256" key="5">
    <source>
        <dbReference type="SAM" id="MobiDB-lite"/>
    </source>
</evidence>
<dbReference type="AlphaFoldDB" id="A0A9W9TNF3"/>
<dbReference type="PANTHER" id="PTHR47785">
    <property type="entry name" value="ZN(II)2CYS6 TRANSCRIPTION FACTOR (EUROFUNG)-RELATED-RELATED"/>
    <property type="match status" value="1"/>
</dbReference>
<feature type="region of interest" description="Disordered" evidence="5">
    <location>
        <begin position="849"/>
        <end position="875"/>
    </location>
</feature>
<keyword evidence="3" id="KW-0804">Transcription</keyword>
<dbReference type="Proteomes" id="UP001150941">
    <property type="component" value="Unassembled WGS sequence"/>
</dbReference>
<sequence length="1018" mass="111092">MPPPDTGPAPPHNAHGIYETGPWRPPYAHAHYDHAPDPRRPPPPPAGPSHVPPPQGYPVIPNRELPQPPLDGPYGRPNSLPAHAHPDPGASAHPGYRPPNGLPHEVSPHSAPPEFRSRMGFAPPEPPGTNESSPTSASIPQTTQYMPSGPSIPASTPVATGTPIPYDSAYPQNPAYGARIRKAARAQQACDQCRARKAKCDEGRPACSHCKENNLICVYKEVPPHKQEKTTQIILDKLMELEDKFMERFSNLDRQGSIHERTLGEFSKGMRSSVPPRDTPLKMEPTTLPTEMLDEKPGSFASQALAKADPTATSFDEQANGQDNEGELSIPVEHTTAAHKLLMWPSIKSLIRDPGYDEDYVMQLEKDRPITSVFGEGESSFSSGFLSWVMARNRMAGNEKLETPGTVLPDDLLPEPEIDDNNWPSLPCTSSTPSWTSQVYGRFLLTTHGGIALAVQCPPMATAAKTLEVRNVSDLMVTCKAPRGAPPAPSLSPFQENDTIKVHESRHSNLNPSDEMNIDNAIILLVFALGAICETPHPLPGPAGPLDYHDQYIPGPSQPKKPKPNGIQAANGVLSPANSDSALPTSSSFYTQMQSTSHSFPARIEPTPPQKPISGGATGTEGSGRPKNYRVIPGLFFFGYATMILGTLQGVGTLKSVQARLLAGLYAGQLAHPFQSHAWISEASRCCQVLIAPKSFDAASEKMRDLITFAFWTCLQLESDLLAELDIPASDDNVHDPVLTMLYYSAQIHLRKVLNRVHTDLYKVEKAGAESRWSSNVQEALSMNLDLWRNSLPDIMNWKDGQEISDDINAARMRAKYFGARYIIHRPLLYHALHFGNAGTRVYPAGQAAVDSPTSSATTSQTQMSPSMPTGGHRASGMARIVSDLGSAPMATTSFPNGWTRPKVKLDDLPSKLRRACVVCVDSAIKSTEAFDGIKDRLVVTNIFGTAHAQFGNMLVLAATYHSELRELVEGPKFKRLLRRTIKFLLRNENISPTFRADAKILTEIFEDTFPGEPLDLS</sequence>
<dbReference type="Pfam" id="PF00172">
    <property type="entry name" value="Zn_clus"/>
    <property type="match status" value="1"/>
</dbReference>
<feature type="region of interest" description="Disordered" evidence="5">
    <location>
        <begin position="548"/>
        <end position="625"/>
    </location>
</feature>
<dbReference type="PANTHER" id="PTHR47785:SF4">
    <property type="entry name" value="ZN(II)2CYS6 TRANSCRIPTION FACTOR (EUROFUNG)"/>
    <property type="match status" value="1"/>
</dbReference>
<feature type="compositionally biased region" description="Basic and acidic residues" evidence="5">
    <location>
        <begin position="30"/>
        <end position="40"/>
    </location>
</feature>
<dbReference type="PROSITE" id="PS00463">
    <property type="entry name" value="ZN2_CY6_FUNGAL_1"/>
    <property type="match status" value="1"/>
</dbReference>
<dbReference type="GO" id="GO:0003677">
    <property type="term" value="F:DNA binding"/>
    <property type="evidence" value="ECO:0007669"/>
    <property type="project" value="UniProtKB-KW"/>
</dbReference>
<dbReference type="InterPro" id="IPR001138">
    <property type="entry name" value="Zn2Cys6_DnaBD"/>
</dbReference>
<dbReference type="SMART" id="SM00066">
    <property type="entry name" value="GAL4"/>
    <property type="match status" value="1"/>
</dbReference>